<gene>
    <name evidence="2" type="ORF">Pcinc_042098</name>
</gene>
<feature type="region of interest" description="Disordered" evidence="1">
    <location>
        <begin position="45"/>
        <end position="99"/>
    </location>
</feature>
<keyword evidence="3" id="KW-1185">Reference proteome</keyword>
<comment type="caution">
    <text evidence="2">The sequence shown here is derived from an EMBL/GenBank/DDBJ whole genome shotgun (WGS) entry which is preliminary data.</text>
</comment>
<organism evidence="2 3">
    <name type="scientific">Petrolisthes cinctipes</name>
    <name type="common">Flat porcelain crab</name>
    <dbReference type="NCBI Taxonomy" id="88211"/>
    <lineage>
        <taxon>Eukaryota</taxon>
        <taxon>Metazoa</taxon>
        <taxon>Ecdysozoa</taxon>
        <taxon>Arthropoda</taxon>
        <taxon>Crustacea</taxon>
        <taxon>Multicrustacea</taxon>
        <taxon>Malacostraca</taxon>
        <taxon>Eumalacostraca</taxon>
        <taxon>Eucarida</taxon>
        <taxon>Decapoda</taxon>
        <taxon>Pleocyemata</taxon>
        <taxon>Anomura</taxon>
        <taxon>Galatheoidea</taxon>
        <taxon>Porcellanidae</taxon>
        <taxon>Petrolisthes</taxon>
    </lineage>
</organism>
<dbReference type="Proteomes" id="UP001286313">
    <property type="component" value="Unassembled WGS sequence"/>
</dbReference>
<sequence>MNHYKLYNNTHKHILNIHSSPHTNTSFYTHQHTTNATTPFSIYSTHTSPPHDPHPTFPPPHNTPLHPTLPGTSPHISLTPQHPSTPREPHPTFPPPHNTPLYPMNLTPHFPTPQHPLYTLLIPGTSPHISTTSQHPYPPD</sequence>
<reference evidence="2" key="1">
    <citation type="submission" date="2023-10" db="EMBL/GenBank/DDBJ databases">
        <title>Genome assemblies of two species of porcelain crab, Petrolisthes cinctipes and Petrolisthes manimaculis (Anomura: Porcellanidae).</title>
        <authorList>
            <person name="Angst P."/>
        </authorList>
    </citation>
    <scope>NUCLEOTIDE SEQUENCE</scope>
    <source>
        <strain evidence="2">PB745_01</strain>
        <tissue evidence="2">Gill</tissue>
    </source>
</reference>
<accession>A0AAE1EH81</accession>
<evidence type="ECO:0000313" key="2">
    <source>
        <dbReference type="EMBL" id="KAK3851233.1"/>
    </source>
</evidence>
<proteinExistence type="predicted"/>
<dbReference type="EMBL" id="JAWQEG010007985">
    <property type="protein sequence ID" value="KAK3851233.1"/>
    <property type="molecule type" value="Genomic_DNA"/>
</dbReference>
<protein>
    <submittedName>
        <fullName evidence="2">Uncharacterized protein</fullName>
    </submittedName>
</protein>
<dbReference type="AlphaFoldDB" id="A0AAE1EH81"/>
<evidence type="ECO:0000256" key="1">
    <source>
        <dbReference type="SAM" id="MobiDB-lite"/>
    </source>
</evidence>
<name>A0AAE1EH81_PETCI</name>
<evidence type="ECO:0000313" key="3">
    <source>
        <dbReference type="Proteomes" id="UP001286313"/>
    </source>
</evidence>